<dbReference type="RefSeq" id="WP_390409121.1">
    <property type="nucleotide sequence ID" value="NZ_BAABYW010000001.1"/>
</dbReference>
<dbReference type="SUPFAM" id="SSF53383">
    <property type="entry name" value="PLP-dependent transferases"/>
    <property type="match status" value="1"/>
</dbReference>
<dbReference type="Gene3D" id="3.40.640.10">
    <property type="entry name" value="Type I PLP-dependent aspartate aminotransferase-like (Major domain)"/>
    <property type="match status" value="1"/>
</dbReference>
<dbReference type="InterPro" id="IPR018319">
    <property type="entry name" value="SelA-like"/>
</dbReference>
<keyword evidence="2" id="KW-0663">Pyridoxal phosphate</keyword>
<proteinExistence type="inferred from homology"/>
<comment type="similarity">
    <text evidence="3">Belongs to the SelA family.</text>
</comment>
<evidence type="ECO:0000256" key="3">
    <source>
        <dbReference type="ARBA" id="ARBA00044507"/>
    </source>
</evidence>
<name>A0ABQ0BGV7_9FIRM</name>
<dbReference type="InterPro" id="IPR015421">
    <property type="entry name" value="PyrdxlP-dep_Trfase_major"/>
</dbReference>
<dbReference type="PANTHER" id="PTHR32328">
    <property type="entry name" value="L-SERYL-TRNA(SEC) SELENIUM TRANSFERASE"/>
    <property type="match status" value="1"/>
</dbReference>
<evidence type="ECO:0008006" key="6">
    <source>
        <dbReference type="Google" id="ProtNLM"/>
    </source>
</evidence>
<comment type="cofactor">
    <cofactor evidence="1">
        <name>pyridoxal 5'-phosphate</name>
        <dbReference type="ChEBI" id="CHEBI:597326"/>
    </cofactor>
</comment>
<evidence type="ECO:0000256" key="2">
    <source>
        <dbReference type="ARBA" id="ARBA00022898"/>
    </source>
</evidence>
<protein>
    <recommendedName>
        <fullName evidence="6">Aminotransferase class V-fold PLP-dependent enzyme</fullName>
    </recommendedName>
</protein>
<comment type="caution">
    <text evidence="4">The sequence shown here is derived from an EMBL/GenBank/DDBJ whole genome shotgun (WGS) entry which is preliminary data.</text>
</comment>
<dbReference type="Pfam" id="PF03841">
    <property type="entry name" value="SelA"/>
    <property type="match status" value="1"/>
</dbReference>
<dbReference type="Proteomes" id="UP001600943">
    <property type="component" value="Unassembled WGS sequence"/>
</dbReference>
<accession>A0ABQ0BGV7</accession>
<evidence type="ECO:0000313" key="5">
    <source>
        <dbReference type="Proteomes" id="UP001600943"/>
    </source>
</evidence>
<organism evidence="4 5">
    <name type="scientific">Blautia hominis</name>
    <dbReference type="NCBI Taxonomy" id="2025493"/>
    <lineage>
        <taxon>Bacteria</taxon>
        <taxon>Bacillati</taxon>
        <taxon>Bacillota</taxon>
        <taxon>Clostridia</taxon>
        <taxon>Lachnospirales</taxon>
        <taxon>Lachnospiraceae</taxon>
        <taxon>Blautia</taxon>
    </lineage>
</organism>
<dbReference type="EMBL" id="BAABYW010000001">
    <property type="protein sequence ID" value="GAA6410695.1"/>
    <property type="molecule type" value="Genomic_DNA"/>
</dbReference>
<reference evidence="4 5" key="1">
    <citation type="submission" date="2024-04" db="EMBL/GenBank/DDBJ databases">
        <title>Defined microbial consortia suppress multidrug-resistant proinflammatory Enterobacteriaceae via ecological control.</title>
        <authorList>
            <person name="Furuichi M."/>
            <person name="Kawaguchi T."/>
            <person name="Pust M."/>
            <person name="Yasuma K."/>
            <person name="Plichta D."/>
            <person name="Hasegawa N."/>
            <person name="Ohya T."/>
            <person name="Bhattarai S."/>
            <person name="Sasajima S."/>
            <person name="Aoto Y."/>
            <person name="Tuganbaev T."/>
            <person name="Yaginuma M."/>
            <person name="Ueda M."/>
            <person name="Okahashi N."/>
            <person name="Amafuji K."/>
            <person name="Kiridooshi Y."/>
            <person name="Sugita K."/>
            <person name="Strazar M."/>
            <person name="Skelly A."/>
            <person name="Suda W."/>
            <person name="Hattori M."/>
            <person name="Nakamoto N."/>
            <person name="Caballero S."/>
            <person name="Norman J."/>
            <person name="Olle B."/>
            <person name="Tanoue T."/>
            <person name="Arita M."/>
            <person name="Bucci V."/>
            <person name="Atarashi K."/>
            <person name="Xavier R."/>
            <person name="Honda K."/>
        </authorList>
    </citation>
    <scope>NUCLEOTIDE SEQUENCE [LARGE SCALE GENOMIC DNA]</scope>
    <source>
        <strain evidence="5">k04-0078-D8-1</strain>
    </source>
</reference>
<gene>
    <name evidence="4" type="ORF">K040078D81_48120</name>
</gene>
<evidence type="ECO:0000313" key="4">
    <source>
        <dbReference type="EMBL" id="GAA6410695.1"/>
    </source>
</evidence>
<evidence type="ECO:0000256" key="1">
    <source>
        <dbReference type="ARBA" id="ARBA00001933"/>
    </source>
</evidence>
<sequence length="365" mass="40220">MDIFEELGVKKYINAHDTYTIYGGSRMSARTLKTMEEMAGAFVDMEELQRVLGDRTAGLTHNEGAYFTNGASGGLLLAACVCMTRGDLYHYRKLPDTEDIPSEILVMRAQRNAYDKAIEASGAQVAEIGDADETLEFELEGRITSRTAGVFYFASALYQRGSLSLEKTIAAAHGKGVPVVVDAAAQLPPVENLWKFTEMGADMVIFSGGKTLCGPQDSGLILGKREYIEICRNIGSPRHGICRSSKTSREAMAGLYKAVEQYCSLNHREQKEKMYQRNVSIQKKIEGRDSVLGTKIIAKGPVGQEYPRLFCELKQIGKAEETADKMREAGIYIGAVPEENMIYISPLNLTDKEAEIVGDRLAEIL</sequence>
<dbReference type="PANTHER" id="PTHR32328:SF0">
    <property type="entry name" value="L-SERYL-TRNA(SEC) SELENIUM TRANSFERASE"/>
    <property type="match status" value="1"/>
</dbReference>
<keyword evidence="5" id="KW-1185">Reference proteome</keyword>
<dbReference type="InterPro" id="IPR015424">
    <property type="entry name" value="PyrdxlP-dep_Trfase"/>
</dbReference>